<dbReference type="EMBL" id="KZ370699">
    <property type="protein sequence ID" value="PIO58207.1"/>
    <property type="molecule type" value="Genomic_DNA"/>
</dbReference>
<sequence>MEKNTRSVLVKSAMQGCGTKLIHSYNCQFDKAVLTRASQKSGSSQFKNCPAFVKVIENEDGVLDCVGFFDHLGHDEKSLIEGIDSTAKGKENAESKEPCFLCGNDVPPESVKKRHLRKMTELV</sequence>
<dbReference type="AlphaFoldDB" id="A0A2G9TJR2"/>
<name>A0A2G9TJR2_TELCI</name>
<evidence type="ECO:0000313" key="1">
    <source>
        <dbReference type="EMBL" id="PIO58207.1"/>
    </source>
</evidence>
<gene>
    <name evidence="1" type="ORF">TELCIR_20363</name>
</gene>
<keyword evidence="2" id="KW-1185">Reference proteome</keyword>
<dbReference type="Proteomes" id="UP000230423">
    <property type="component" value="Unassembled WGS sequence"/>
</dbReference>
<organism evidence="1 2">
    <name type="scientific">Teladorsagia circumcincta</name>
    <name type="common">Brown stomach worm</name>
    <name type="synonym">Ostertagia circumcincta</name>
    <dbReference type="NCBI Taxonomy" id="45464"/>
    <lineage>
        <taxon>Eukaryota</taxon>
        <taxon>Metazoa</taxon>
        <taxon>Ecdysozoa</taxon>
        <taxon>Nematoda</taxon>
        <taxon>Chromadorea</taxon>
        <taxon>Rhabditida</taxon>
        <taxon>Rhabditina</taxon>
        <taxon>Rhabditomorpha</taxon>
        <taxon>Strongyloidea</taxon>
        <taxon>Trichostrongylidae</taxon>
        <taxon>Teladorsagia</taxon>
    </lineage>
</organism>
<protein>
    <submittedName>
        <fullName evidence="1">Uncharacterized protein</fullName>
    </submittedName>
</protein>
<reference evidence="1 2" key="1">
    <citation type="submission" date="2015-09" db="EMBL/GenBank/DDBJ databases">
        <title>Draft genome of the parasitic nematode Teladorsagia circumcincta isolate WARC Sus (inbred).</title>
        <authorList>
            <person name="Mitreva M."/>
        </authorList>
    </citation>
    <scope>NUCLEOTIDE SEQUENCE [LARGE SCALE GENOMIC DNA]</scope>
    <source>
        <strain evidence="1 2">S</strain>
    </source>
</reference>
<evidence type="ECO:0000313" key="2">
    <source>
        <dbReference type="Proteomes" id="UP000230423"/>
    </source>
</evidence>
<proteinExistence type="predicted"/>
<accession>A0A2G9TJR2</accession>
<dbReference type="OrthoDB" id="5851006at2759"/>